<accession>A0A0B8T2J3</accession>
<sequence length="42" mass="4793">MGLIYEDLSTALFTFHQAMEKAERCRGLVGMGRHEIISRNPI</sequence>
<dbReference type="EMBL" id="JJMU01000017">
    <property type="protein sequence ID" value="KGE15136.1"/>
    <property type="molecule type" value="Genomic_DNA"/>
</dbReference>
<organism evidence="1 2">
    <name type="scientific">Sphingobacterium deserti</name>
    <dbReference type="NCBI Taxonomy" id="1229276"/>
    <lineage>
        <taxon>Bacteria</taxon>
        <taxon>Pseudomonadati</taxon>
        <taxon>Bacteroidota</taxon>
        <taxon>Sphingobacteriia</taxon>
        <taxon>Sphingobacteriales</taxon>
        <taxon>Sphingobacteriaceae</taxon>
        <taxon>Sphingobacterium</taxon>
    </lineage>
</organism>
<reference evidence="2" key="1">
    <citation type="submission" date="2014-04" db="EMBL/GenBank/DDBJ databases">
        <title>Whole-Genome optical mapping and complete genome sequence of Sphingobacterium deserti sp. nov., a new spaces isolated from desert in the west of China.</title>
        <authorList>
            <person name="Teng C."/>
            <person name="Zhou Z."/>
            <person name="Li X."/>
            <person name="Chen M."/>
            <person name="Lin M."/>
            <person name="Wang L."/>
            <person name="Su S."/>
            <person name="Zhang C."/>
            <person name="Zhang W."/>
        </authorList>
    </citation>
    <scope>NUCLEOTIDE SEQUENCE [LARGE SCALE GENOMIC DNA]</scope>
    <source>
        <strain evidence="2">ACCC05744</strain>
    </source>
</reference>
<dbReference type="AlphaFoldDB" id="A0A0B8T2J3"/>
<evidence type="ECO:0000313" key="2">
    <source>
        <dbReference type="Proteomes" id="UP000031802"/>
    </source>
</evidence>
<gene>
    <name evidence="1" type="ORF">DI53_1092</name>
</gene>
<name>A0A0B8T2J3_9SPHI</name>
<evidence type="ECO:0000313" key="1">
    <source>
        <dbReference type="EMBL" id="KGE15136.1"/>
    </source>
</evidence>
<comment type="caution">
    <text evidence="1">The sequence shown here is derived from an EMBL/GenBank/DDBJ whole genome shotgun (WGS) entry which is preliminary data.</text>
</comment>
<dbReference type="RefSeq" id="WP_275041037.1">
    <property type="nucleotide sequence ID" value="NZ_JJMU01000017.1"/>
</dbReference>
<dbReference type="Proteomes" id="UP000031802">
    <property type="component" value="Unassembled WGS sequence"/>
</dbReference>
<reference evidence="1 2" key="2">
    <citation type="journal article" date="2015" name="PLoS ONE">
        <title>Whole-Genome Optical Mapping and Finished Genome Sequence of Sphingobacterium deserti sp. nov., a New Species Isolated from the Western Desert of China.</title>
        <authorList>
            <person name="Teng C."/>
            <person name="Zhou Z."/>
            <person name="Molnar I."/>
            <person name="Li X."/>
            <person name="Tang R."/>
            <person name="Chen M."/>
            <person name="Wang L."/>
            <person name="Su S."/>
            <person name="Zhang W."/>
            <person name="Lin M."/>
        </authorList>
    </citation>
    <scope>NUCLEOTIDE SEQUENCE [LARGE SCALE GENOMIC DNA]</scope>
    <source>
        <strain evidence="2">ACCC05744</strain>
    </source>
</reference>
<protein>
    <submittedName>
        <fullName evidence="1">Uncharacterized protein</fullName>
    </submittedName>
</protein>
<keyword evidence="2" id="KW-1185">Reference proteome</keyword>
<proteinExistence type="predicted"/>
<dbReference type="PATRIC" id="fig|1229276.3.peg.1130"/>